<keyword evidence="3" id="KW-0378">Hydrolase</keyword>
<feature type="region of interest" description="Disordered" evidence="8">
    <location>
        <begin position="35"/>
        <end position="56"/>
    </location>
</feature>
<dbReference type="STRING" id="29833.A0A1E5RP57"/>
<dbReference type="InterPro" id="IPR036938">
    <property type="entry name" value="PAP2/HPO_sf"/>
</dbReference>
<comment type="caution">
    <text evidence="11">The sequence shown here is derived from an EMBL/GenBank/DDBJ whole genome shotgun (WGS) entry which is preliminary data.</text>
</comment>
<dbReference type="PANTHER" id="PTHR14969">
    <property type="entry name" value="SPHINGOSINE-1-PHOSPHATE PHOSPHOHYDROLASE"/>
    <property type="match status" value="1"/>
</dbReference>
<feature type="transmembrane region" description="Helical" evidence="9">
    <location>
        <begin position="243"/>
        <end position="263"/>
    </location>
</feature>
<dbReference type="SUPFAM" id="SSF48317">
    <property type="entry name" value="Acid phosphatase/Vanadium-dependent haloperoxidase"/>
    <property type="match status" value="1"/>
</dbReference>
<dbReference type="InterPro" id="IPR000326">
    <property type="entry name" value="PAP2/HPO"/>
</dbReference>
<feature type="transmembrane region" description="Helical" evidence="9">
    <location>
        <begin position="134"/>
        <end position="157"/>
    </location>
</feature>
<feature type="transmembrane region" description="Helical" evidence="9">
    <location>
        <begin position="169"/>
        <end position="189"/>
    </location>
</feature>
<evidence type="ECO:0000256" key="4">
    <source>
        <dbReference type="ARBA" id="ARBA00022824"/>
    </source>
</evidence>
<dbReference type="CDD" id="cd03388">
    <property type="entry name" value="PAP2_SPPase1"/>
    <property type="match status" value="1"/>
</dbReference>
<comment type="subcellular location">
    <subcellularLocation>
        <location evidence="1">Endoplasmic reticulum membrane</location>
        <topology evidence="1">Multi-pass membrane protein</topology>
    </subcellularLocation>
</comment>
<keyword evidence="4" id="KW-0256">Endoplasmic reticulum</keyword>
<evidence type="ECO:0000256" key="3">
    <source>
        <dbReference type="ARBA" id="ARBA00022801"/>
    </source>
</evidence>
<dbReference type="Pfam" id="PF01569">
    <property type="entry name" value="PAP2"/>
    <property type="match status" value="1"/>
</dbReference>
<dbReference type="OrthoDB" id="301434at2759"/>
<dbReference type="Gene3D" id="1.20.144.10">
    <property type="entry name" value="Phosphatidic acid phosphatase type 2/haloperoxidase"/>
    <property type="match status" value="1"/>
</dbReference>
<evidence type="ECO:0000256" key="2">
    <source>
        <dbReference type="ARBA" id="ARBA00022692"/>
    </source>
</evidence>
<proteinExistence type="inferred from homology"/>
<dbReference type="PANTHER" id="PTHR14969:SF28">
    <property type="entry name" value="DIHYDROSPHINGOSINE 1-PHOSPHATE PHOSPHATASE LCB3-RELATED"/>
    <property type="match status" value="1"/>
</dbReference>
<dbReference type="GO" id="GO:0042392">
    <property type="term" value="F:sphingosine-1-phosphate phosphatase activity"/>
    <property type="evidence" value="ECO:0007669"/>
    <property type="project" value="TreeGrafter"/>
</dbReference>
<feature type="transmembrane region" description="Helical" evidence="9">
    <location>
        <begin position="385"/>
        <end position="407"/>
    </location>
</feature>
<feature type="domain" description="Phosphatidic acid phosphatase type 2/haloperoxidase" evidence="10">
    <location>
        <begin position="166"/>
        <end position="287"/>
    </location>
</feature>
<evidence type="ECO:0000256" key="5">
    <source>
        <dbReference type="ARBA" id="ARBA00022989"/>
    </source>
</evidence>
<dbReference type="AlphaFoldDB" id="A0A1E5RP57"/>
<feature type="transmembrane region" description="Helical" evidence="9">
    <location>
        <begin position="445"/>
        <end position="468"/>
    </location>
</feature>
<keyword evidence="12" id="KW-1185">Reference proteome</keyword>
<keyword evidence="5 9" id="KW-1133">Transmembrane helix</keyword>
<feature type="transmembrane region" description="Helical" evidence="9">
    <location>
        <begin position="301"/>
        <end position="320"/>
    </location>
</feature>
<gene>
    <name evidence="11" type="ORF">AWRI3580_g1932</name>
</gene>
<evidence type="ECO:0000256" key="9">
    <source>
        <dbReference type="SAM" id="Phobius"/>
    </source>
</evidence>
<dbReference type="GO" id="GO:0005789">
    <property type="term" value="C:endoplasmic reticulum membrane"/>
    <property type="evidence" value="ECO:0007669"/>
    <property type="project" value="UniProtKB-SubCell"/>
</dbReference>
<evidence type="ECO:0000256" key="6">
    <source>
        <dbReference type="ARBA" id="ARBA00023136"/>
    </source>
</evidence>
<evidence type="ECO:0000256" key="7">
    <source>
        <dbReference type="ARBA" id="ARBA00038324"/>
    </source>
</evidence>
<dbReference type="SMART" id="SM00014">
    <property type="entry name" value="acidPPc"/>
    <property type="match status" value="1"/>
</dbReference>
<keyword evidence="6 9" id="KW-0472">Membrane</keyword>
<name>A0A1E5RP57_HANUV</name>
<organism evidence="11 12">
    <name type="scientific">Hanseniaspora uvarum</name>
    <name type="common">Yeast</name>
    <name type="synonym">Kloeckera apiculata</name>
    <dbReference type="NCBI Taxonomy" id="29833"/>
    <lineage>
        <taxon>Eukaryota</taxon>
        <taxon>Fungi</taxon>
        <taxon>Dikarya</taxon>
        <taxon>Ascomycota</taxon>
        <taxon>Saccharomycotina</taxon>
        <taxon>Saccharomycetes</taxon>
        <taxon>Saccharomycodales</taxon>
        <taxon>Saccharomycodaceae</taxon>
        <taxon>Hanseniaspora</taxon>
    </lineage>
</organism>
<protein>
    <submittedName>
        <fullName evidence="11">Dihydrosphingosine 1-phosphate phosphatase LCB3</fullName>
    </submittedName>
</protein>
<reference evidence="12" key="1">
    <citation type="journal article" date="2016" name="Genome Announc.">
        <title>Genome sequences of three species of Hanseniaspora isolated from spontaneous wine fermentations.</title>
        <authorList>
            <person name="Sternes P.R."/>
            <person name="Lee D."/>
            <person name="Kutyna D.R."/>
            <person name="Borneman A.R."/>
        </authorList>
    </citation>
    <scope>NUCLEOTIDE SEQUENCE [LARGE SCALE GENOMIC DNA]</scope>
    <source>
        <strain evidence="12">AWRI3580</strain>
    </source>
</reference>
<keyword evidence="2 9" id="KW-0812">Transmembrane</keyword>
<evidence type="ECO:0000256" key="1">
    <source>
        <dbReference type="ARBA" id="ARBA00004477"/>
    </source>
</evidence>
<comment type="similarity">
    <text evidence="7">Belongs to the type 2 lipid phosphate phosphatase family.</text>
</comment>
<evidence type="ECO:0000313" key="11">
    <source>
        <dbReference type="EMBL" id="OEJ88675.1"/>
    </source>
</evidence>
<accession>A0A1E5RP57</accession>
<evidence type="ECO:0000256" key="8">
    <source>
        <dbReference type="SAM" id="MobiDB-lite"/>
    </source>
</evidence>
<dbReference type="EMBL" id="LPNN01000004">
    <property type="protein sequence ID" value="OEJ88675.1"/>
    <property type="molecule type" value="Genomic_DNA"/>
</dbReference>
<sequence>MHNDDHLETDENGLLLLKSIPESYDFSETIDIKTRSRNNTTSSQMNNTTRMRKRSRTDSVVSSIMDAVEQIKVNNEHTDMNTKDPGLKPDDFYKKRMSSLRYTLRTLLLSFVKNETKPLVYIQENFRNFVLDEYFIYSANLGSHFFYVICLPMTRWIPISGNHDYSRDLIYLLAFSIYLSGLIKDYLCLPRPKAPPIIRITHSEYTTKEYGAPSSHTANATAVTFYVLLQLCLSIKQFSIKQIILFFGMISMYYTTLTFGRLYSGMHGFFDLESGALIGLLTLAVRLVSKNYLDYYLLPKSSILYPIGHVLFGYCLLFFHTHPVEMCPCYEDSVSFIGVVGGLEISDWLCYKLGQNYLPWVKSESLSYLLPLPLNEVTDSNTKVILLRLLIGVSSVLLWKEVITVFITKKIFKLKTTSILSNKTLKQEEIKEFEQLPITVVLLRYWIYAGIAIVSCFVAPVIFSVFGLV</sequence>
<feature type="compositionally biased region" description="Low complexity" evidence="8">
    <location>
        <begin position="37"/>
        <end position="49"/>
    </location>
</feature>
<dbReference type="Proteomes" id="UP000095358">
    <property type="component" value="Unassembled WGS sequence"/>
</dbReference>
<evidence type="ECO:0000313" key="12">
    <source>
        <dbReference type="Proteomes" id="UP000095358"/>
    </source>
</evidence>
<dbReference type="GO" id="GO:0006629">
    <property type="term" value="P:lipid metabolic process"/>
    <property type="evidence" value="ECO:0007669"/>
    <property type="project" value="UniProtKB-ARBA"/>
</dbReference>
<dbReference type="VEuPathDB" id="FungiDB:AWRI3580_g1932"/>
<evidence type="ECO:0000259" key="10">
    <source>
        <dbReference type="SMART" id="SM00014"/>
    </source>
</evidence>